<reference evidence="1" key="1">
    <citation type="journal article" date="2023" name="Plant J.">
        <title>Genome sequences and population genomics provide insights into the demographic history, inbreeding, and mutation load of two 'living fossil' tree species of Dipteronia.</title>
        <authorList>
            <person name="Feng Y."/>
            <person name="Comes H.P."/>
            <person name="Chen J."/>
            <person name="Zhu S."/>
            <person name="Lu R."/>
            <person name="Zhang X."/>
            <person name="Li P."/>
            <person name="Qiu J."/>
            <person name="Olsen K.M."/>
            <person name="Qiu Y."/>
        </authorList>
    </citation>
    <scope>NUCLEOTIDE SEQUENCE</scope>
    <source>
        <strain evidence="1">KIB01</strain>
    </source>
</reference>
<protein>
    <submittedName>
        <fullName evidence="1">Uncharacterized protein</fullName>
    </submittedName>
</protein>
<keyword evidence="2" id="KW-1185">Reference proteome</keyword>
<sequence>MLVLSWHVRGLGKEEKRRKWCIGGEFNTKSNEMKDLVVFSTNERDSLEAEFGLDEVWEALSSYEGNKAIDSEGFNLNFIKENWEVIKTGFMKFMKDFYQDGTIVKELNRNFIVLIPKCINPKSMKDFRAISLVGSL</sequence>
<dbReference type="Proteomes" id="UP001280121">
    <property type="component" value="Unassembled WGS sequence"/>
</dbReference>
<dbReference type="AlphaFoldDB" id="A0AAD9XPU3"/>
<gene>
    <name evidence="1" type="ORF">Ddye_001726</name>
</gene>
<name>A0AAD9XPU3_9ROSI</name>
<proteinExistence type="predicted"/>
<evidence type="ECO:0000313" key="1">
    <source>
        <dbReference type="EMBL" id="KAK2663152.1"/>
    </source>
</evidence>
<dbReference type="EMBL" id="JANJYI010000001">
    <property type="protein sequence ID" value="KAK2663152.1"/>
    <property type="molecule type" value="Genomic_DNA"/>
</dbReference>
<evidence type="ECO:0000313" key="2">
    <source>
        <dbReference type="Proteomes" id="UP001280121"/>
    </source>
</evidence>
<comment type="caution">
    <text evidence="1">The sequence shown here is derived from an EMBL/GenBank/DDBJ whole genome shotgun (WGS) entry which is preliminary data.</text>
</comment>
<organism evidence="1 2">
    <name type="scientific">Dipteronia dyeriana</name>
    <dbReference type="NCBI Taxonomy" id="168575"/>
    <lineage>
        <taxon>Eukaryota</taxon>
        <taxon>Viridiplantae</taxon>
        <taxon>Streptophyta</taxon>
        <taxon>Embryophyta</taxon>
        <taxon>Tracheophyta</taxon>
        <taxon>Spermatophyta</taxon>
        <taxon>Magnoliopsida</taxon>
        <taxon>eudicotyledons</taxon>
        <taxon>Gunneridae</taxon>
        <taxon>Pentapetalae</taxon>
        <taxon>rosids</taxon>
        <taxon>malvids</taxon>
        <taxon>Sapindales</taxon>
        <taxon>Sapindaceae</taxon>
        <taxon>Hippocastanoideae</taxon>
        <taxon>Acereae</taxon>
        <taxon>Dipteronia</taxon>
    </lineage>
</organism>
<accession>A0AAD9XPU3</accession>